<dbReference type="RefSeq" id="WP_130606318.1">
    <property type="nucleotide sequence ID" value="NZ_AP019400.1"/>
</dbReference>
<reference evidence="1 2" key="1">
    <citation type="submission" date="2019-01" db="EMBL/GenBank/DDBJ databases">
        <title>Complete genome sequence of Cohnella hallensis HS21 isolated from Korean fir (Abies koreana) rhizospheric soil.</title>
        <authorList>
            <person name="Jiang L."/>
            <person name="Kang S.W."/>
            <person name="Kim S."/>
            <person name="Jung J."/>
            <person name="Kim C.Y."/>
            <person name="Kim D.H."/>
            <person name="Kim S.W."/>
            <person name="Lee J."/>
        </authorList>
    </citation>
    <scope>NUCLEOTIDE SEQUENCE [LARGE SCALE GENOMIC DNA]</scope>
    <source>
        <strain evidence="1 2">HS21</strain>
    </source>
</reference>
<dbReference type="KEGG" id="cohn:KCTCHS21_14560"/>
<dbReference type="AlphaFoldDB" id="A0A3T1D1R7"/>
<accession>A0A3T1D1R7</accession>
<dbReference type="EMBL" id="AP019400">
    <property type="protein sequence ID" value="BBI32057.1"/>
    <property type="molecule type" value="Genomic_DNA"/>
</dbReference>
<dbReference type="OrthoDB" id="8457242at2"/>
<dbReference type="Proteomes" id="UP000289856">
    <property type="component" value="Chromosome"/>
</dbReference>
<sequence>MAYNAKTNWNNNDTVTEQDLNRIEKGVSDAHSFDINDVTISASEAPTGNTASPKKLLSWIIYMIKAITGKSTWYATPATTLEAAKAHADDLVRHITPAERTGWNSKQDAIGFTPENVTNKGESGGYAGLDNGAKLLTKNLPDSILGQVKYQGTWNATSNVPALPAASTAKGYYFVVAASGTYGSLDFQIGDWVISNGVEWQKVNNTDAVPTVFGRTGNVIASNGDYKAEQVALNSPSLASTNVKTGLEEILTGVQTKAPLASPALTGTPTAPTPTAATNNNTLATTAYVTSAVALARTYAP</sequence>
<protein>
    <submittedName>
        <fullName evidence="1">Uncharacterized protein</fullName>
    </submittedName>
</protein>
<keyword evidence="2" id="KW-1185">Reference proteome</keyword>
<name>A0A3T1D1R7_9BACL</name>
<proteinExistence type="predicted"/>
<evidence type="ECO:0000313" key="2">
    <source>
        <dbReference type="Proteomes" id="UP000289856"/>
    </source>
</evidence>
<evidence type="ECO:0000313" key="1">
    <source>
        <dbReference type="EMBL" id="BBI32057.1"/>
    </source>
</evidence>
<organism evidence="1 2">
    <name type="scientific">Cohnella abietis</name>
    <dbReference type="NCBI Taxonomy" id="2507935"/>
    <lineage>
        <taxon>Bacteria</taxon>
        <taxon>Bacillati</taxon>
        <taxon>Bacillota</taxon>
        <taxon>Bacilli</taxon>
        <taxon>Bacillales</taxon>
        <taxon>Paenibacillaceae</taxon>
        <taxon>Cohnella</taxon>
    </lineage>
</organism>
<gene>
    <name evidence="1" type="ORF">KCTCHS21_14560</name>
</gene>